<evidence type="ECO:0000313" key="2">
    <source>
        <dbReference type="EMBL" id="QZA75296.1"/>
    </source>
</evidence>
<keyword evidence="1" id="KW-1133">Transmembrane helix</keyword>
<organismHost>
    <name type="scientific">Cicer arietinum</name>
    <name type="common">Chickpea</name>
    <name type="synonym">Garbanzo</name>
    <dbReference type="NCBI Taxonomy" id="3827"/>
</organismHost>
<evidence type="ECO:0000256" key="1">
    <source>
        <dbReference type="SAM" id="Phobius"/>
    </source>
</evidence>
<organismHost>
    <name type="scientific">Phaseolus vulgaris</name>
    <name type="common">Kidney bean</name>
    <name type="synonym">French bean</name>
    <dbReference type="NCBI Taxonomy" id="3885"/>
</organismHost>
<organismHost>
    <name type="scientific">Vigna unguiculata</name>
    <name type="common">Cowpea</name>
    <dbReference type="NCBI Taxonomy" id="3917"/>
</organismHost>
<name>A0A8G1LTY7_BLRV</name>
<keyword evidence="1" id="KW-0472">Membrane</keyword>
<feature type="transmembrane region" description="Helical" evidence="1">
    <location>
        <begin position="6"/>
        <end position="31"/>
    </location>
</feature>
<organismHost>
    <name type="scientific">Lens culinaris</name>
    <name type="common">Lentil</name>
    <name type="synonym">Cicer lens</name>
    <dbReference type="NCBI Taxonomy" id="3864"/>
</organismHost>
<accession>A0A8G1LTY7</accession>
<organism evidence="2">
    <name type="scientific">Bean leafroll virus</name>
    <name type="common">BLRV</name>
    <dbReference type="NCBI Taxonomy" id="12041"/>
    <lineage>
        <taxon>Viruses</taxon>
        <taxon>Riboviria</taxon>
        <taxon>Orthornavirae</taxon>
        <taxon>Kitrinoviricota</taxon>
        <taxon>Tolucaviricetes</taxon>
        <taxon>Tolivirales</taxon>
        <taxon>Tombusviridae</taxon>
        <taxon>Regressovirinae</taxon>
        <taxon>Luteovirus</taxon>
        <taxon>Luteovirus phaseoli</taxon>
    </lineage>
</organism>
<protein>
    <submittedName>
        <fullName evidence="2">P3a protein</fullName>
    </submittedName>
</protein>
<sequence length="46" mass="5280">MGSFDYKFLAAFVLGFVSNIPVTVLGIYIVYQRILKEIREIINDGR</sequence>
<reference evidence="2" key="1">
    <citation type="submission" date="2021-04" db="EMBL/GenBank/DDBJ databases">
        <title>Plant Virus Collection isolate.</title>
        <authorList>
            <person name="Knierim D."/>
            <person name="Margaria P."/>
            <person name="Menzel W."/>
            <person name="Winter S."/>
        </authorList>
    </citation>
    <scope>NUCLEOTIDE SEQUENCE</scope>
    <source>
        <strain evidence="2">DSMZ PV-0331</strain>
    </source>
</reference>
<organismHost>
    <name type="scientific">Trifolium repens</name>
    <name type="common">Creeping white clover</name>
    <dbReference type="NCBI Taxonomy" id="3899"/>
</organismHost>
<keyword evidence="1" id="KW-0812">Transmembrane</keyword>
<gene>
    <name evidence="2" type="primary">ORF3a</name>
</gene>
<dbReference type="EMBL" id="MW961159">
    <property type="protein sequence ID" value="QZA75296.1"/>
    <property type="molecule type" value="Genomic_RNA"/>
</dbReference>
<organismHost>
    <name type="scientific">Vicia faba</name>
    <name type="common">Broad bean</name>
    <name type="synonym">Faba vulgaris</name>
    <dbReference type="NCBI Taxonomy" id="3906"/>
</organismHost>
<organismHost>
    <name type="scientific">Medicago sativa</name>
    <name type="common">Alfalfa</name>
    <dbReference type="NCBI Taxonomy" id="3879"/>
</organismHost>
<organismHost>
    <name type="scientific">Pisum sativum</name>
    <name type="common">Garden pea</name>
    <name type="synonym">Lathyrus oleraceus</name>
    <dbReference type="NCBI Taxonomy" id="3888"/>
</organismHost>
<proteinExistence type="predicted"/>